<gene>
    <name evidence="1" type="ORF">HMPREF9465_01147</name>
</gene>
<dbReference type="HOGENOM" id="CLU_2014096_0_0_4"/>
<name>K1JTK5_9BURK</name>
<dbReference type="RefSeq" id="WP_005435024.1">
    <property type="nucleotide sequence ID" value="NZ_JH815516.1"/>
</dbReference>
<protein>
    <submittedName>
        <fullName evidence="1">Uncharacterized protein</fullName>
    </submittedName>
</protein>
<dbReference type="STRING" id="742823.HMPREF9465_01147"/>
<sequence length="123" mass="13752">MSRSHHIAKITSGAAIEHVRSYLLSEAARLGLGEEVDAAACRKLLALLQDMRRSLETIERRGGLVVVSSTQTLITTYRCEGYRPQRKPHRCSPHLSMSERGFIKERGLMHADGTMAAPPVRLW</sequence>
<evidence type="ECO:0000313" key="2">
    <source>
        <dbReference type="Proteomes" id="UP000005835"/>
    </source>
</evidence>
<reference evidence="1 2" key="1">
    <citation type="submission" date="2012-05" db="EMBL/GenBank/DDBJ databases">
        <title>The Genome Sequence of Sutterella wadsworthensis 2_1_59BFAA.</title>
        <authorList>
            <consortium name="The Broad Institute Genome Sequencing Platform"/>
            <person name="Earl A."/>
            <person name="Ward D."/>
            <person name="Feldgarden M."/>
            <person name="Gevers D."/>
            <person name="Daigneault M."/>
            <person name="Strauss J."/>
            <person name="Allen-Vercoe E."/>
            <person name="Walker B."/>
            <person name="Young S.K."/>
            <person name="Zeng Q."/>
            <person name="Gargeya S."/>
            <person name="Fitzgerald M."/>
            <person name="Haas B."/>
            <person name="Abouelleil A."/>
            <person name="Alvarado L."/>
            <person name="Arachchi H.M."/>
            <person name="Berlin A.M."/>
            <person name="Chapman S.B."/>
            <person name="Goldberg J."/>
            <person name="Griggs A."/>
            <person name="Gujja S."/>
            <person name="Hansen M."/>
            <person name="Howarth C."/>
            <person name="Imamovic A."/>
            <person name="Larimer J."/>
            <person name="McCowen C."/>
            <person name="Montmayeur A."/>
            <person name="Murphy C."/>
            <person name="Neiman D."/>
            <person name="Pearson M."/>
            <person name="Priest M."/>
            <person name="Roberts A."/>
            <person name="Saif S."/>
            <person name="Shea T."/>
            <person name="Sisk P."/>
            <person name="Sykes S."/>
            <person name="Wortman J."/>
            <person name="Nusbaum C."/>
            <person name="Birren B."/>
        </authorList>
    </citation>
    <scope>NUCLEOTIDE SEQUENCE [LARGE SCALE GENOMIC DNA]</scope>
    <source>
        <strain evidence="1 2">2_1_59BFAA</strain>
    </source>
</reference>
<dbReference type="AlphaFoldDB" id="K1JTK5"/>
<dbReference type="Proteomes" id="UP000005835">
    <property type="component" value="Unassembled WGS sequence"/>
</dbReference>
<comment type="caution">
    <text evidence="1">The sequence shown here is derived from an EMBL/GenBank/DDBJ whole genome shotgun (WGS) entry which is preliminary data.</text>
</comment>
<proteinExistence type="predicted"/>
<accession>K1JTK5</accession>
<dbReference type="EMBL" id="ADMG01000031">
    <property type="protein sequence ID" value="EKB31042.1"/>
    <property type="molecule type" value="Genomic_DNA"/>
</dbReference>
<keyword evidence="2" id="KW-1185">Reference proteome</keyword>
<evidence type="ECO:0000313" key="1">
    <source>
        <dbReference type="EMBL" id="EKB31042.1"/>
    </source>
</evidence>
<dbReference type="PATRIC" id="fig|742823.3.peg.1136"/>
<organism evidence="1 2">
    <name type="scientific">Sutterella wadsworthensis 2_1_59BFAA</name>
    <dbReference type="NCBI Taxonomy" id="742823"/>
    <lineage>
        <taxon>Bacteria</taxon>
        <taxon>Pseudomonadati</taxon>
        <taxon>Pseudomonadota</taxon>
        <taxon>Betaproteobacteria</taxon>
        <taxon>Burkholderiales</taxon>
        <taxon>Sutterellaceae</taxon>
        <taxon>Sutterella</taxon>
    </lineage>
</organism>